<proteinExistence type="predicted"/>
<accession>A0AAX4JMT0</accession>
<gene>
    <name evidence="2" type="ORF">L201_001604</name>
</gene>
<dbReference type="Proteomes" id="UP001355207">
    <property type="component" value="Chromosome 2"/>
</dbReference>
<name>A0AAX4JMT0_9TREE</name>
<dbReference type="GeneID" id="91092276"/>
<sequence length="273" mass="30626">MSSLTLSHVLRNVIPRSGLTRNIHCSPMVLRKARSNRHIEEAFEEQDQEEGDDEDLFSTSTSSTSNNAANYQLDKSIIRESNITKITNHSKLSLKEKRKDKNVSIQSLRQVIACTDDEQIEQLKDIIKTWRLSGMKVSKTTAREIIGRLCNLGKPEIASEIISNRVKYGLPDLDQPTLIKLHNSLISSTSSSSLPKLPFTQPISPELTLLRLNLASQIEQSSPEQVMKGLELLPKGRQWKSNSTIQDWSKQAKDSLIAKGGVWADAAKRVQIQ</sequence>
<feature type="region of interest" description="Disordered" evidence="1">
    <location>
        <begin position="42"/>
        <end position="68"/>
    </location>
</feature>
<evidence type="ECO:0000313" key="3">
    <source>
        <dbReference type="Proteomes" id="UP001355207"/>
    </source>
</evidence>
<protein>
    <submittedName>
        <fullName evidence="2">Uncharacterized protein</fullName>
    </submittedName>
</protein>
<dbReference type="RefSeq" id="XP_066073489.1">
    <property type="nucleotide sequence ID" value="XM_066217392.1"/>
</dbReference>
<organism evidence="2 3">
    <name type="scientific">Kwoniella dendrophila CBS 6074</name>
    <dbReference type="NCBI Taxonomy" id="1295534"/>
    <lineage>
        <taxon>Eukaryota</taxon>
        <taxon>Fungi</taxon>
        <taxon>Dikarya</taxon>
        <taxon>Basidiomycota</taxon>
        <taxon>Agaricomycotina</taxon>
        <taxon>Tremellomycetes</taxon>
        <taxon>Tremellales</taxon>
        <taxon>Cryptococcaceae</taxon>
        <taxon>Kwoniella</taxon>
    </lineage>
</organism>
<dbReference type="AlphaFoldDB" id="A0AAX4JMT0"/>
<feature type="compositionally biased region" description="Low complexity" evidence="1">
    <location>
        <begin position="58"/>
        <end position="68"/>
    </location>
</feature>
<dbReference type="EMBL" id="CP144099">
    <property type="protein sequence ID" value="WWC86726.1"/>
    <property type="molecule type" value="Genomic_DNA"/>
</dbReference>
<reference evidence="2 3" key="1">
    <citation type="submission" date="2024-01" db="EMBL/GenBank/DDBJ databases">
        <title>Comparative genomics of Cryptococcus and Kwoniella reveals pathogenesis evolution and contrasting modes of karyotype evolution via chromosome fusion or intercentromeric recombination.</title>
        <authorList>
            <person name="Coelho M.A."/>
            <person name="David-Palma M."/>
            <person name="Shea T."/>
            <person name="Bowers K."/>
            <person name="McGinley-Smith S."/>
            <person name="Mohammad A.W."/>
            <person name="Gnirke A."/>
            <person name="Yurkov A.M."/>
            <person name="Nowrousian M."/>
            <person name="Sun S."/>
            <person name="Cuomo C.A."/>
            <person name="Heitman J."/>
        </authorList>
    </citation>
    <scope>NUCLEOTIDE SEQUENCE [LARGE SCALE GENOMIC DNA]</scope>
    <source>
        <strain evidence="2 3">CBS 6074</strain>
    </source>
</reference>
<evidence type="ECO:0000313" key="2">
    <source>
        <dbReference type="EMBL" id="WWC86726.1"/>
    </source>
</evidence>
<keyword evidence="3" id="KW-1185">Reference proteome</keyword>
<evidence type="ECO:0000256" key="1">
    <source>
        <dbReference type="SAM" id="MobiDB-lite"/>
    </source>
</evidence>
<feature type="compositionally biased region" description="Acidic residues" evidence="1">
    <location>
        <begin position="42"/>
        <end position="56"/>
    </location>
</feature>